<feature type="non-terminal residue" evidence="2">
    <location>
        <position position="106"/>
    </location>
</feature>
<feature type="non-terminal residue" evidence="2">
    <location>
        <position position="1"/>
    </location>
</feature>
<organism evidence="2">
    <name type="scientific">Lygus hesperus</name>
    <name type="common">Western plant bug</name>
    <dbReference type="NCBI Taxonomy" id="30085"/>
    <lineage>
        <taxon>Eukaryota</taxon>
        <taxon>Metazoa</taxon>
        <taxon>Ecdysozoa</taxon>
        <taxon>Arthropoda</taxon>
        <taxon>Hexapoda</taxon>
        <taxon>Insecta</taxon>
        <taxon>Pterygota</taxon>
        <taxon>Neoptera</taxon>
        <taxon>Paraneoptera</taxon>
        <taxon>Hemiptera</taxon>
        <taxon>Heteroptera</taxon>
        <taxon>Panheteroptera</taxon>
        <taxon>Cimicomorpha</taxon>
        <taxon>Miridae</taxon>
        <taxon>Mirini</taxon>
        <taxon>Lygus</taxon>
    </lineage>
</organism>
<dbReference type="AlphaFoldDB" id="A0A0A9WLK4"/>
<dbReference type="PANTHER" id="PTHR46599">
    <property type="entry name" value="PIGGYBAC TRANSPOSABLE ELEMENT-DERIVED PROTEIN 4"/>
    <property type="match status" value="1"/>
</dbReference>
<reference evidence="2" key="1">
    <citation type="journal article" date="2014" name="PLoS ONE">
        <title>Transcriptome-Based Identification of ABC Transporters in the Western Tarnished Plant Bug Lygus hesperus.</title>
        <authorList>
            <person name="Hull J.J."/>
            <person name="Chaney K."/>
            <person name="Geib S.M."/>
            <person name="Fabrick J.A."/>
            <person name="Brent C.S."/>
            <person name="Walsh D."/>
            <person name="Lavine L.C."/>
        </authorList>
    </citation>
    <scope>NUCLEOTIDE SEQUENCE</scope>
</reference>
<reference evidence="2" key="2">
    <citation type="submission" date="2014-07" db="EMBL/GenBank/DDBJ databases">
        <authorList>
            <person name="Hull J."/>
        </authorList>
    </citation>
    <scope>NUCLEOTIDE SEQUENCE</scope>
</reference>
<evidence type="ECO:0000313" key="2">
    <source>
        <dbReference type="EMBL" id="JAG08311.1"/>
    </source>
</evidence>
<dbReference type="EMBL" id="GBHO01035293">
    <property type="protein sequence ID" value="JAG08311.1"/>
    <property type="molecule type" value="Transcribed_RNA"/>
</dbReference>
<gene>
    <name evidence="2" type="primary">PGBD4_0</name>
    <name evidence="2" type="ORF">CM83_105637</name>
</gene>
<dbReference type="PANTHER" id="PTHR46599:SF3">
    <property type="entry name" value="PIGGYBAC TRANSPOSABLE ELEMENT-DERIVED PROTEIN 4"/>
    <property type="match status" value="1"/>
</dbReference>
<feature type="domain" description="PiggyBac transposable element-derived protein" evidence="1">
    <location>
        <begin position="21"/>
        <end position="73"/>
    </location>
</feature>
<accession>A0A0A9WLK4</accession>
<protein>
    <submittedName>
        <fullName evidence="2">PiggyBac transposable element-derived protein 4</fullName>
    </submittedName>
</protein>
<proteinExistence type="predicted"/>
<dbReference type="Pfam" id="PF13843">
    <property type="entry name" value="DDE_Tnp_1_7"/>
    <property type="match status" value="1"/>
</dbReference>
<evidence type="ECO:0000259" key="1">
    <source>
        <dbReference type="Pfam" id="PF13843"/>
    </source>
</evidence>
<dbReference type="InterPro" id="IPR029526">
    <property type="entry name" value="PGBD"/>
</dbReference>
<sequence length="106" mass="12369">DKRDVLALSSEFPGDMVEVGSKKKPKMIVEYNKIMSGVDRHDQLLAYYPSTHKTMRWYKKLGIHIFQMMMINAQLLCNEFGPKINGYDFRLTICEALLPYKPPPMR</sequence>
<name>A0A0A9WLK4_LYGHE</name>